<accession>A0A2X0R2J0</accession>
<evidence type="ECO:0000313" key="3">
    <source>
        <dbReference type="EMBL" id="SPS11798.1"/>
    </source>
</evidence>
<protein>
    <submittedName>
        <fullName evidence="3">Uncharacterized protein</fullName>
    </submittedName>
</protein>
<name>A0A2X0R2J0_9LACT</name>
<reference evidence="4" key="3">
    <citation type="submission" date="2018-05" db="EMBL/GenBank/DDBJ databases">
        <authorList>
            <person name="Duru I."/>
        </authorList>
    </citation>
    <scope>NUCLEOTIDE SEQUENCE [LARGE SCALE GENOMIC DNA]</scope>
</reference>
<evidence type="ECO:0000256" key="1">
    <source>
        <dbReference type="SAM" id="Coils"/>
    </source>
</evidence>
<gene>
    <name evidence="3" type="ORF">AMHIJAGA_01732</name>
</gene>
<keyword evidence="1" id="KW-0175">Coiled coil</keyword>
<sequence>MKKQGRQLNILNGLFLKNTKEQEEKVLSAEIQKSQVDLKDKKETLPVRQREVELMLGRNSYSSGLRTYKQLLEKYLQHSEKYSVDLGEYKKAYLKLNSNLKDFNLLSQKIADKKQDYNSEMIKYEEVKKKYEQSLKEYQEITKEYENVINDRKAAQKKFEENSLALKNINDEVQNLIDKKSVKNDVL</sequence>
<proteinExistence type="predicted"/>
<organism evidence="3 4">
    <name type="scientific">Lactococcus lactis</name>
    <dbReference type="NCBI Taxonomy" id="1358"/>
    <lineage>
        <taxon>Bacteria</taxon>
        <taxon>Bacillati</taxon>
        <taxon>Bacillota</taxon>
        <taxon>Bacilli</taxon>
        <taxon>Lactobacillales</taxon>
        <taxon>Streptococcaceae</taxon>
        <taxon>Lactococcus</taxon>
    </lineage>
</organism>
<dbReference type="EMBL" id="OGTW02000080">
    <property type="protein sequence ID" value="SPS11798.1"/>
    <property type="molecule type" value="Genomic_DNA"/>
</dbReference>
<reference evidence="3" key="2">
    <citation type="submission" date="2018-05" db="EMBL/GenBank/DDBJ databases">
        <authorList>
            <person name="Lanie J.A."/>
            <person name="Ng W.-L."/>
            <person name="Kazmierczak K.M."/>
            <person name="Andrzejewski T.M."/>
            <person name="Davidsen T.M."/>
            <person name="Wayne K.J."/>
            <person name="Tettelin H."/>
            <person name="Glass J.I."/>
            <person name="Rusch D."/>
            <person name="Podicherti R."/>
            <person name="Tsui H.-C.T."/>
            <person name="Winkler M.E."/>
        </authorList>
    </citation>
    <scope>NUCLEOTIDE SEQUENCE</scope>
    <source>
        <strain evidence="3">Lactococcus lactis</strain>
    </source>
</reference>
<reference evidence="2" key="1">
    <citation type="submission" date="2018-01" db="EMBL/GenBank/DDBJ databases">
        <authorList>
            <person name="Gaut B.S."/>
            <person name="Morton B.R."/>
            <person name="Clegg M.T."/>
            <person name="Duvall M.R."/>
        </authorList>
    </citation>
    <scope>NUCLEOTIDE SEQUENCE</scope>
    <source>
        <strain evidence="2">Lactococcus lactis</strain>
    </source>
</reference>
<evidence type="ECO:0000313" key="4">
    <source>
        <dbReference type="Proteomes" id="UP000279235"/>
    </source>
</evidence>
<dbReference type="AlphaFoldDB" id="A0A2X0R2J0"/>
<evidence type="ECO:0000313" key="2">
    <source>
        <dbReference type="EMBL" id="SPB26996.1"/>
    </source>
</evidence>
<dbReference type="EMBL" id="OGTW01000080">
    <property type="protein sequence ID" value="SPB26996.1"/>
    <property type="molecule type" value="Genomic_DNA"/>
</dbReference>
<feature type="coiled-coil region" evidence="1">
    <location>
        <begin position="114"/>
        <end position="158"/>
    </location>
</feature>
<dbReference type="Proteomes" id="UP000279235">
    <property type="component" value="Unassembled WGS sequence"/>
</dbReference>